<proteinExistence type="predicted"/>
<dbReference type="InterPro" id="IPR040602">
    <property type="entry name" value="Cucumopine_C"/>
</dbReference>
<reference evidence="3" key="1">
    <citation type="journal article" date="2019" name="Int. J. Syst. Evol. Microbiol.">
        <title>The Global Catalogue of Microorganisms (GCM) 10K type strain sequencing project: providing services to taxonomists for standard genome sequencing and annotation.</title>
        <authorList>
            <consortium name="The Broad Institute Genomics Platform"/>
            <consortium name="The Broad Institute Genome Sequencing Center for Infectious Disease"/>
            <person name="Wu L."/>
            <person name="Ma J."/>
        </authorList>
    </citation>
    <scope>NUCLEOTIDE SEQUENCE [LARGE SCALE GENOMIC DNA]</scope>
    <source>
        <strain evidence="3">CGMCC 1.12295</strain>
    </source>
</reference>
<evidence type="ECO:0000313" key="3">
    <source>
        <dbReference type="Proteomes" id="UP001597301"/>
    </source>
</evidence>
<feature type="domain" description="Cucumopine synthase C-terminal helical bundle" evidence="1">
    <location>
        <begin position="5"/>
        <end position="143"/>
    </location>
</feature>
<sequence length="173" mass="20374">MSKVTRFIEAVEKETENIWLNEPEDIHLLKKGVLLSGAGIYDQYYSVLVMLGGEMRALGIHIFADLLEFSKEPAFDAAMLKKMAKRMLKIDVGVISYFGLFHYGKFLEELYEVLEDVTTKEEFTHLTQAMFTFTNRYQLWMHQIFPWSVSVFFKQQTPENLEEMRDRLNRVNK</sequence>
<protein>
    <recommendedName>
        <fullName evidence="1">Cucumopine synthase C-terminal helical bundle domain-containing protein</fullName>
    </recommendedName>
</protein>
<accession>A0ABW4KN76</accession>
<dbReference type="Proteomes" id="UP001597301">
    <property type="component" value="Unassembled WGS sequence"/>
</dbReference>
<evidence type="ECO:0000259" key="1">
    <source>
        <dbReference type="Pfam" id="PF18631"/>
    </source>
</evidence>
<name>A0ABW4KN76_9BACI</name>
<dbReference type="RefSeq" id="WP_380776640.1">
    <property type="nucleotide sequence ID" value="NZ_JBHUEO010000121.1"/>
</dbReference>
<comment type="caution">
    <text evidence="2">The sequence shown here is derived from an EMBL/GenBank/DDBJ whole genome shotgun (WGS) entry which is preliminary data.</text>
</comment>
<keyword evidence="3" id="KW-1185">Reference proteome</keyword>
<dbReference type="EMBL" id="JBHUEO010000121">
    <property type="protein sequence ID" value="MFD1708826.1"/>
    <property type="molecule type" value="Genomic_DNA"/>
</dbReference>
<gene>
    <name evidence="2" type="ORF">ACFSCZ_19305</name>
</gene>
<dbReference type="Pfam" id="PF18631">
    <property type="entry name" value="Cucumopine_C"/>
    <property type="match status" value="1"/>
</dbReference>
<evidence type="ECO:0000313" key="2">
    <source>
        <dbReference type="EMBL" id="MFD1708826.1"/>
    </source>
</evidence>
<organism evidence="2 3">
    <name type="scientific">Siminovitchia sediminis</name>
    <dbReference type="NCBI Taxonomy" id="1274353"/>
    <lineage>
        <taxon>Bacteria</taxon>
        <taxon>Bacillati</taxon>
        <taxon>Bacillota</taxon>
        <taxon>Bacilli</taxon>
        <taxon>Bacillales</taxon>
        <taxon>Bacillaceae</taxon>
        <taxon>Siminovitchia</taxon>
    </lineage>
</organism>